<dbReference type="AlphaFoldDB" id="A0A7W3T4G7"/>
<protein>
    <recommendedName>
        <fullName evidence="3">Tat pathway signal protein</fullName>
    </recommendedName>
</protein>
<dbReference type="Proteomes" id="UP000530234">
    <property type="component" value="Unassembled WGS sequence"/>
</dbReference>
<dbReference type="Gene3D" id="1.25.40.10">
    <property type="entry name" value="Tetratricopeptide repeat domain"/>
    <property type="match status" value="1"/>
</dbReference>
<gene>
    <name evidence="1" type="ORF">FOE67_14845</name>
</gene>
<proteinExistence type="predicted"/>
<reference evidence="2" key="1">
    <citation type="submission" date="2019-10" db="EMBL/GenBank/DDBJ databases">
        <title>Streptomyces sp. nov., a novel actinobacterium isolated from alkaline environment.</title>
        <authorList>
            <person name="Golinska P."/>
        </authorList>
    </citation>
    <scope>NUCLEOTIDE SEQUENCE [LARGE SCALE GENOMIC DNA]</scope>
    <source>
        <strain evidence="2">DSM 42108</strain>
    </source>
</reference>
<accession>A0A7W3T4G7</accession>
<evidence type="ECO:0000313" key="1">
    <source>
        <dbReference type="EMBL" id="MBB0230757.1"/>
    </source>
</evidence>
<sequence>MARPRARNEALVDALREAGLTYARLASEVRAVARTAGEELRTNKSAVAHWVGGAEPHPRTTLYVTEAVSRALGREVSPSELGFEEPGGEDRSRVSLGMCPGADPVEVLRLIGEADIHRRRLLTNAAYSVAAAGLPLGVEQAIPGQRRGDSGDFHAGRSEIEAVREMTRLFTRIDERHGGQHGRTAVVQYLTTDVARLCRASFAREADRAAMLGAAAEVAYLCGWKAYDAGEHGLAQRYQLQAYELTREAGDEAHQAFVLRILAHNGMDVRRPEHTLDLAEAALSRVRGRVGPATEALFVVTLARALANAGRSAEAARRLRVAQDLVLRGDEAELPHWAALWGSARACVSSHAAKTVRGMGDHVAAERHYAAAARSRPGPEYQRITALTLAAQGGEQAAMGHLEQACGTWGRALELLDGVRSARAVDAVDGMRRALAPLRGRGARVAEELDERARAWRAAHV</sequence>
<dbReference type="InterPro" id="IPR011990">
    <property type="entry name" value="TPR-like_helical_dom_sf"/>
</dbReference>
<dbReference type="EMBL" id="VKHS01000346">
    <property type="protein sequence ID" value="MBB0230757.1"/>
    <property type="molecule type" value="Genomic_DNA"/>
</dbReference>
<dbReference type="RefSeq" id="WP_182664496.1">
    <property type="nucleotide sequence ID" value="NZ_VKHS01000346.1"/>
</dbReference>
<organism evidence="1 2">
    <name type="scientific">Streptomyces calidiresistens</name>
    <dbReference type="NCBI Taxonomy" id="1485586"/>
    <lineage>
        <taxon>Bacteria</taxon>
        <taxon>Bacillati</taxon>
        <taxon>Actinomycetota</taxon>
        <taxon>Actinomycetes</taxon>
        <taxon>Kitasatosporales</taxon>
        <taxon>Streptomycetaceae</taxon>
        <taxon>Streptomyces</taxon>
    </lineage>
</organism>
<keyword evidence="2" id="KW-1185">Reference proteome</keyword>
<comment type="caution">
    <text evidence="1">The sequence shown here is derived from an EMBL/GenBank/DDBJ whole genome shotgun (WGS) entry which is preliminary data.</text>
</comment>
<evidence type="ECO:0000313" key="2">
    <source>
        <dbReference type="Proteomes" id="UP000530234"/>
    </source>
</evidence>
<dbReference type="SUPFAM" id="SSF48452">
    <property type="entry name" value="TPR-like"/>
    <property type="match status" value="1"/>
</dbReference>
<name>A0A7W3T4G7_9ACTN</name>
<evidence type="ECO:0008006" key="3">
    <source>
        <dbReference type="Google" id="ProtNLM"/>
    </source>
</evidence>